<evidence type="ECO:0000256" key="1">
    <source>
        <dbReference type="SAM" id="Phobius"/>
    </source>
</evidence>
<keyword evidence="1" id="KW-0472">Membrane</keyword>
<sequence length="681" mass="78684">MEFLDIAEKIIPAYASLPSAERHHFQSTSIGQDFVKLIKKIKRDTANFQSSVSLFNVLFSPLETRREQLINDIDNSISDFKETYQDHQDYKLIKEKCDFLLLQEDLPLLRFLNEDERRIVVNTEYSQTYIRLKVHLKQSLKIARSEFEKVPNWQNQDTIEKLNTQYLLASDVWHHSFQDDIKLTELRNLINSQQIVEDLIHLAKFFPLLNCRLNATSPQTEFEKLIAAINHSNQTPEEIYNLEKKQLSDLLYYCMQQITLHDLQFINLKQFNKEQAQQMAAASLQAFNEQSQLRLCELLQNYHQALNTYVLSQLKLINGKAWQQSEPLLPQSLLSSLSHLLNHSLVNQTNEFLRRLSDAHAFIQATGFATQNESSFLAILDFYNYNRFAGQVAETKSILASLLNPFLPLYFEYKNIALYEKSIFFKLYRTVMPALVAVAFIILVAALLSPLGLPELAFAAAFIPTLFIGVALATNYVLLKDKIYNGLREFYYDGPYNIPEFQINQRMLTAFKDLKTANEVKKYYIQELKTCIDLDKFYQSKKKQGILTTEEIAAHKENTAKLNLLYLEWYDIHSNNELSYTIAPEIILTRLKKEGCKEYQALEAALESELGELKSSIHQTVNDLEATFRAQELQATVSSTVQQAPALKIHYTPCLFKPSFVAHKEKAEEYDKLIIAIQPSA</sequence>
<evidence type="ECO:0000313" key="2">
    <source>
        <dbReference type="EMBL" id="STX29548.1"/>
    </source>
</evidence>
<feature type="transmembrane region" description="Helical" evidence="1">
    <location>
        <begin position="457"/>
        <end position="479"/>
    </location>
</feature>
<dbReference type="OrthoDB" id="5653491at2"/>
<proteinExistence type="predicted"/>
<dbReference type="EMBL" id="UGNV01000001">
    <property type="protein sequence ID" value="STX29548.1"/>
    <property type="molecule type" value="Genomic_DNA"/>
</dbReference>
<reference evidence="2 3" key="1">
    <citation type="submission" date="2018-06" db="EMBL/GenBank/DDBJ databases">
        <authorList>
            <consortium name="Pathogen Informatics"/>
            <person name="Doyle S."/>
        </authorList>
    </citation>
    <scope>NUCLEOTIDE SEQUENCE [LARGE SCALE GENOMIC DNA]</scope>
    <source>
        <strain evidence="2 3">NCTC13315</strain>
    </source>
</reference>
<keyword evidence="3" id="KW-1185">Reference proteome</keyword>
<keyword evidence="1" id="KW-0812">Transmembrane</keyword>
<dbReference type="RefSeq" id="WP_115303211.1">
    <property type="nucleotide sequence ID" value="NZ_CAAAHO010000002.1"/>
</dbReference>
<protein>
    <submittedName>
        <fullName evidence="2">Uncharacterized protein</fullName>
    </submittedName>
</protein>
<dbReference type="Proteomes" id="UP000254968">
    <property type="component" value="Unassembled WGS sequence"/>
</dbReference>
<evidence type="ECO:0000313" key="3">
    <source>
        <dbReference type="Proteomes" id="UP000254968"/>
    </source>
</evidence>
<accession>A0A378I313</accession>
<name>A0A378I313_9GAMM</name>
<feature type="transmembrane region" description="Helical" evidence="1">
    <location>
        <begin position="431"/>
        <end position="451"/>
    </location>
</feature>
<gene>
    <name evidence="2" type="ORF">NCTC13315_02091</name>
</gene>
<organism evidence="2 3">
    <name type="scientific">Legionella beliardensis</name>
    <dbReference type="NCBI Taxonomy" id="91822"/>
    <lineage>
        <taxon>Bacteria</taxon>
        <taxon>Pseudomonadati</taxon>
        <taxon>Pseudomonadota</taxon>
        <taxon>Gammaproteobacteria</taxon>
        <taxon>Legionellales</taxon>
        <taxon>Legionellaceae</taxon>
        <taxon>Legionella</taxon>
    </lineage>
</organism>
<dbReference type="AlphaFoldDB" id="A0A378I313"/>
<keyword evidence="1" id="KW-1133">Transmembrane helix</keyword>